<organism evidence="3 4">
    <name type="scientific">Parthenolecanium corni</name>
    <dbReference type="NCBI Taxonomy" id="536013"/>
    <lineage>
        <taxon>Eukaryota</taxon>
        <taxon>Metazoa</taxon>
        <taxon>Ecdysozoa</taxon>
        <taxon>Arthropoda</taxon>
        <taxon>Hexapoda</taxon>
        <taxon>Insecta</taxon>
        <taxon>Pterygota</taxon>
        <taxon>Neoptera</taxon>
        <taxon>Paraneoptera</taxon>
        <taxon>Hemiptera</taxon>
        <taxon>Sternorrhyncha</taxon>
        <taxon>Coccoidea</taxon>
        <taxon>Coccidae</taxon>
        <taxon>Parthenolecanium</taxon>
    </lineage>
</organism>
<gene>
    <name evidence="3" type="ORF">V9T40_000588</name>
</gene>
<accession>A0AAN9Y0L6</accession>
<name>A0AAN9Y0L6_9HEMI</name>
<reference evidence="3 4" key="1">
    <citation type="submission" date="2024-03" db="EMBL/GenBank/DDBJ databases">
        <title>Adaptation during the transition from Ophiocordyceps entomopathogen to insect associate is accompanied by gene loss and intensified selection.</title>
        <authorList>
            <person name="Ward C.M."/>
            <person name="Onetto C.A."/>
            <person name="Borneman A.R."/>
        </authorList>
    </citation>
    <scope>NUCLEOTIDE SEQUENCE [LARGE SCALE GENOMIC DNA]</scope>
    <source>
        <strain evidence="3">AWRI1</strain>
        <tissue evidence="3">Single Adult Female</tissue>
    </source>
</reference>
<feature type="signal peptide" evidence="2">
    <location>
        <begin position="1"/>
        <end position="20"/>
    </location>
</feature>
<evidence type="ECO:0000256" key="1">
    <source>
        <dbReference type="SAM" id="MobiDB-lite"/>
    </source>
</evidence>
<comment type="caution">
    <text evidence="3">The sequence shown here is derived from an EMBL/GenBank/DDBJ whole genome shotgun (WGS) entry which is preliminary data.</text>
</comment>
<feature type="region of interest" description="Disordered" evidence="1">
    <location>
        <begin position="112"/>
        <end position="146"/>
    </location>
</feature>
<keyword evidence="2" id="KW-0732">Signal</keyword>
<dbReference type="Proteomes" id="UP001367676">
    <property type="component" value="Unassembled WGS sequence"/>
</dbReference>
<feature type="compositionally biased region" description="Polar residues" evidence="1">
    <location>
        <begin position="112"/>
        <end position="122"/>
    </location>
</feature>
<sequence>MNSLIIVIEILMGCLINVWAAPVSKNDEQELQKLLQDPNALEIIKNSDFSALPEDEKKKLEKLLKDVEAINAAKSPSGKNQGLTVTWLLFQTFHAFPVNEILDKGVPISNNETTQEKNSSLASLAAKGEQAKAGSEEQTKAGPAQFDSKSIDEKFLKKLEDCKKVAEKQEDYSWSIKKECLTTLLAEANKKKKELKNLKASKVVRKDLVTVEEVSSFLSDVTAEEKLGEVGPTEQAKADPAKFASQSNDENILKKLEECKKVAKKSEDFSWSIRKECLKMFLAEANKQQNELKVLLLRLNLRFKDCNTYIHNSIFVYMSQILSRCPNFCLDVSIFQIPKYSTKIDKIIKNLN</sequence>
<feature type="chain" id="PRO_5042938034" evidence="2">
    <location>
        <begin position="21"/>
        <end position="352"/>
    </location>
</feature>
<proteinExistence type="predicted"/>
<dbReference type="EMBL" id="JBBCAQ010000034">
    <property type="protein sequence ID" value="KAK7579959.1"/>
    <property type="molecule type" value="Genomic_DNA"/>
</dbReference>
<evidence type="ECO:0000256" key="2">
    <source>
        <dbReference type="SAM" id="SignalP"/>
    </source>
</evidence>
<dbReference type="AlphaFoldDB" id="A0AAN9Y0L6"/>
<keyword evidence="4" id="KW-1185">Reference proteome</keyword>
<protein>
    <submittedName>
        <fullName evidence="3">Uncharacterized protein</fullName>
    </submittedName>
</protein>
<evidence type="ECO:0000313" key="4">
    <source>
        <dbReference type="Proteomes" id="UP001367676"/>
    </source>
</evidence>
<evidence type="ECO:0000313" key="3">
    <source>
        <dbReference type="EMBL" id="KAK7579959.1"/>
    </source>
</evidence>